<reference evidence="2 3" key="1">
    <citation type="journal article" date="2014" name="Genome Announc.">
        <title>Draft genome sequence of the pathogenic fungus Scedosporium apiospermum.</title>
        <authorList>
            <person name="Vandeputte P."/>
            <person name="Ghamrawi S."/>
            <person name="Rechenmann M."/>
            <person name="Iltis A."/>
            <person name="Giraud S."/>
            <person name="Fleury M."/>
            <person name="Thornton C."/>
            <person name="Delhaes L."/>
            <person name="Meyer W."/>
            <person name="Papon N."/>
            <person name="Bouchara J.P."/>
        </authorList>
    </citation>
    <scope>NUCLEOTIDE SEQUENCE [LARGE SCALE GENOMIC DNA]</scope>
    <source>
        <strain evidence="2 3">IHEM 14462</strain>
    </source>
</reference>
<evidence type="ECO:0000256" key="1">
    <source>
        <dbReference type="SAM" id="MobiDB-lite"/>
    </source>
</evidence>
<feature type="region of interest" description="Disordered" evidence="1">
    <location>
        <begin position="1"/>
        <end position="174"/>
    </location>
</feature>
<protein>
    <submittedName>
        <fullName evidence="2">Uncharacterized protein</fullName>
    </submittedName>
</protein>
<proteinExistence type="predicted"/>
<name>A0A084G6R5_PSEDA</name>
<accession>A0A084G6R5</accession>
<dbReference type="GeneID" id="27724173"/>
<evidence type="ECO:0000313" key="3">
    <source>
        <dbReference type="Proteomes" id="UP000028545"/>
    </source>
</evidence>
<feature type="compositionally biased region" description="Basic and acidic residues" evidence="1">
    <location>
        <begin position="153"/>
        <end position="166"/>
    </location>
</feature>
<gene>
    <name evidence="2" type="ORF">SAPIO_CDS5101</name>
</gene>
<dbReference type="EMBL" id="JOWA01000097">
    <property type="protein sequence ID" value="KEZ43027.1"/>
    <property type="molecule type" value="Genomic_DNA"/>
</dbReference>
<feature type="compositionally biased region" description="Low complexity" evidence="1">
    <location>
        <begin position="118"/>
        <end position="133"/>
    </location>
</feature>
<feature type="compositionally biased region" description="Polar residues" evidence="1">
    <location>
        <begin position="12"/>
        <end position="23"/>
    </location>
</feature>
<dbReference type="AlphaFoldDB" id="A0A084G6R5"/>
<dbReference type="VEuPathDB" id="FungiDB:SAPIO_CDS5101"/>
<sequence>MSERAQRPRSVEQPQTDRASTNDGLIKRVQHPLNDEDSGSQRPIERILQAQFPLEGNRDPDPPQAAPRSASVYPQTNVRVESIPVALTQENLGRLDKTNSTRPAKSTPPSRPPTEGNESASETTSTPSSFPSDFEMKAIYNGVLDRMGSKLPKNLEDERTRLDRSRLSPPPPESEWLQYLDAAEFSPNKATLMFAMPTSKRSSLGTRP</sequence>
<keyword evidence="3" id="KW-1185">Reference proteome</keyword>
<dbReference type="Proteomes" id="UP000028545">
    <property type="component" value="Unassembled WGS sequence"/>
</dbReference>
<comment type="caution">
    <text evidence="2">The sequence shown here is derived from an EMBL/GenBank/DDBJ whole genome shotgun (WGS) entry which is preliminary data.</text>
</comment>
<dbReference type="OrthoDB" id="5424149at2759"/>
<organism evidence="2 3">
    <name type="scientific">Pseudallescheria apiosperma</name>
    <name type="common">Scedosporium apiospermum</name>
    <dbReference type="NCBI Taxonomy" id="563466"/>
    <lineage>
        <taxon>Eukaryota</taxon>
        <taxon>Fungi</taxon>
        <taxon>Dikarya</taxon>
        <taxon>Ascomycota</taxon>
        <taxon>Pezizomycotina</taxon>
        <taxon>Sordariomycetes</taxon>
        <taxon>Hypocreomycetidae</taxon>
        <taxon>Microascales</taxon>
        <taxon>Microascaceae</taxon>
        <taxon>Scedosporium</taxon>
    </lineage>
</organism>
<dbReference type="RefSeq" id="XP_016642826.1">
    <property type="nucleotide sequence ID" value="XM_016787495.1"/>
</dbReference>
<evidence type="ECO:0000313" key="2">
    <source>
        <dbReference type="EMBL" id="KEZ43027.1"/>
    </source>
</evidence>
<feature type="compositionally biased region" description="Basic and acidic residues" evidence="1">
    <location>
        <begin position="1"/>
        <end position="10"/>
    </location>
</feature>
<dbReference type="HOGENOM" id="CLU_1321572_0_0_1"/>
<dbReference type="KEGG" id="sapo:SAPIO_CDS5101"/>